<gene>
    <name evidence="2" type="ORF">HNR23_003203</name>
</gene>
<keyword evidence="1" id="KW-0812">Transmembrane</keyword>
<reference evidence="2 3" key="1">
    <citation type="submission" date="2020-08" db="EMBL/GenBank/DDBJ databases">
        <title>Sequencing the genomes of 1000 actinobacteria strains.</title>
        <authorList>
            <person name="Klenk H.-P."/>
        </authorList>
    </citation>
    <scope>NUCLEOTIDE SEQUENCE [LARGE SCALE GENOMIC DNA]</scope>
    <source>
        <strain evidence="2 3">DSM 46659</strain>
    </source>
</reference>
<evidence type="ECO:0000313" key="3">
    <source>
        <dbReference type="Proteomes" id="UP000546642"/>
    </source>
</evidence>
<dbReference type="RefSeq" id="WP_184076356.1">
    <property type="nucleotide sequence ID" value="NZ_JACHDS010000001.1"/>
</dbReference>
<evidence type="ECO:0000313" key="2">
    <source>
        <dbReference type="EMBL" id="MBB6173143.1"/>
    </source>
</evidence>
<organism evidence="2 3">
    <name type="scientific">Nocardiopsis mwathae</name>
    <dbReference type="NCBI Taxonomy" id="1472723"/>
    <lineage>
        <taxon>Bacteria</taxon>
        <taxon>Bacillati</taxon>
        <taxon>Actinomycetota</taxon>
        <taxon>Actinomycetes</taxon>
        <taxon>Streptosporangiales</taxon>
        <taxon>Nocardiopsidaceae</taxon>
        <taxon>Nocardiopsis</taxon>
    </lineage>
</organism>
<evidence type="ECO:0000256" key="1">
    <source>
        <dbReference type="SAM" id="Phobius"/>
    </source>
</evidence>
<name>A0A7W9YJ88_9ACTN</name>
<keyword evidence="3" id="KW-1185">Reference proteome</keyword>
<sequence>MSLLLILAGAALVCIAMFNRVPRLLPVDLPEPGTADRSGRVAAPPQRARSGAQGLRLAFVPARLTETGRAVLTTFGGSVLIAAFFLALSGA</sequence>
<keyword evidence="1" id="KW-0472">Membrane</keyword>
<protein>
    <submittedName>
        <fullName evidence="2">Uncharacterized protein</fullName>
    </submittedName>
</protein>
<dbReference type="Proteomes" id="UP000546642">
    <property type="component" value="Unassembled WGS sequence"/>
</dbReference>
<keyword evidence="1" id="KW-1133">Transmembrane helix</keyword>
<accession>A0A7W9YJ88</accession>
<dbReference type="EMBL" id="JACHDS010000001">
    <property type="protein sequence ID" value="MBB6173143.1"/>
    <property type="molecule type" value="Genomic_DNA"/>
</dbReference>
<feature type="transmembrane region" description="Helical" evidence="1">
    <location>
        <begin position="70"/>
        <end position="88"/>
    </location>
</feature>
<proteinExistence type="predicted"/>
<comment type="caution">
    <text evidence="2">The sequence shown here is derived from an EMBL/GenBank/DDBJ whole genome shotgun (WGS) entry which is preliminary data.</text>
</comment>
<dbReference type="AlphaFoldDB" id="A0A7W9YJ88"/>